<dbReference type="InterPro" id="IPR050935">
    <property type="entry name" value="Bromo_chromatin_reader"/>
</dbReference>
<comment type="caution">
    <text evidence="6">The sequence shown here is derived from an EMBL/GenBank/DDBJ whole genome shotgun (WGS) entry which is preliminary data.</text>
</comment>
<keyword evidence="7" id="KW-1185">Reference proteome</keyword>
<dbReference type="InterPro" id="IPR018359">
    <property type="entry name" value="Bromodomain_CS"/>
</dbReference>
<evidence type="ECO:0000256" key="3">
    <source>
        <dbReference type="SAM" id="MobiDB-lite"/>
    </source>
</evidence>
<dbReference type="InterPro" id="IPR038336">
    <property type="entry name" value="NET_sf"/>
</dbReference>
<protein>
    <recommendedName>
        <fullName evidence="8">Bromodomain-containing protein</fullName>
    </recommendedName>
</protein>
<feature type="domain" description="Bromo" evidence="4">
    <location>
        <begin position="124"/>
        <end position="196"/>
    </location>
</feature>
<feature type="region of interest" description="Disordered" evidence="3">
    <location>
        <begin position="212"/>
        <end position="266"/>
    </location>
</feature>
<evidence type="ECO:0000259" key="4">
    <source>
        <dbReference type="PROSITE" id="PS50014"/>
    </source>
</evidence>
<feature type="compositionally biased region" description="Low complexity" evidence="3">
    <location>
        <begin position="689"/>
        <end position="700"/>
    </location>
</feature>
<dbReference type="EMBL" id="JADGJD010001391">
    <property type="protein sequence ID" value="KAJ3042833.1"/>
    <property type="molecule type" value="Genomic_DNA"/>
</dbReference>
<feature type="region of interest" description="Disordered" evidence="3">
    <location>
        <begin position="445"/>
        <end position="537"/>
    </location>
</feature>
<dbReference type="GO" id="GO:0006338">
    <property type="term" value="P:chromatin remodeling"/>
    <property type="evidence" value="ECO:0007669"/>
    <property type="project" value="TreeGrafter"/>
</dbReference>
<feature type="compositionally biased region" description="Polar residues" evidence="3">
    <location>
        <begin position="657"/>
        <end position="677"/>
    </location>
</feature>
<feature type="compositionally biased region" description="Basic and acidic residues" evidence="3">
    <location>
        <begin position="599"/>
        <end position="614"/>
    </location>
</feature>
<dbReference type="InterPro" id="IPR036427">
    <property type="entry name" value="Bromodomain-like_sf"/>
</dbReference>
<feature type="compositionally biased region" description="Low complexity" evidence="3">
    <location>
        <begin position="716"/>
        <end position="736"/>
    </location>
</feature>
<feature type="compositionally biased region" description="Polar residues" evidence="3">
    <location>
        <begin position="456"/>
        <end position="467"/>
    </location>
</feature>
<dbReference type="InterPro" id="IPR027353">
    <property type="entry name" value="NET_dom"/>
</dbReference>
<feature type="domain" description="NET" evidence="5">
    <location>
        <begin position="522"/>
        <end position="602"/>
    </location>
</feature>
<dbReference type="SUPFAM" id="SSF47370">
    <property type="entry name" value="Bromodomain"/>
    <property type="match status" value="2"/>
</dbReference>
<dbReference type="GO" id="GO:0000785">
    <property type="term" value="C:chromatin"/>
    <property type="evidence" value="ECO:0007669"/>
    <property type="project" value="TreeGrafter"/>
</dbReference>
<name>A0AAD5S687_9FUNG</name>
<dbReference type="PROSITE" id="PS50014">
    <property type="entry name" value="BROMODOMAIN_2"/>
    <property type="match status" value="2"/>
</dbReference>
<gene>
    <name evidence="6" type="ORF">HK097_001896</name>
</gene>
<feature type="compositionally biased region" description="Basic and acidic residues" evidence="3">
    <location>
        <begin position="764"/>
        <end position="784"/>
    </location>
</feature>
<feature type="compositionally biased region" description="Acidic residues" evidence="3">
    <location>
        <begin position="50"/>
        <end position="64"/>
    </location>
</feature>
<dbReference type="CDD" id="cd05500">
    <property type="entry name" value="Bromo_BDF1_2_I"/>
    <property type="match status" value="1"/>
</dbReference>
<dbReference type="PRINTS" id="PR00503">
    <property type="entry name" value="BROMODOMAIN"/>
</dbReference>
<evidence type="ECO:0000313" key="6">
    <source>
        <dbReference type="EMBL" id="KAJ3042833.1"/>
    </source>
</evidence>
<dbReference type="Gene3D" id="1.20.1270.220">
    <property type="match status" value="1"/>
</dbReference>
<feature type="region of interest" description="Disordered" evidence="3">
    <location>
        <begin position="598"/>
        <end position="784"/>
    </location>
</feature>
<evidence type="ECO:0000256" key="1">
    <source>
        <dbReference type="ARBA" id="ARBA00023117"/>
    </source>
</evidence>
<dbReference type="SMART" id="SM00297">
    <property type="entry name" value="BROMO"/>
    <property type="match status" value="2"/>
</dbReference>
<feature type="compositionally biased region" description="Polar residues" evidence="3">
    <location>
        <begin position="637"/>
        <end position="646"/>
    </location>
</feature>
<feature type="domain" description="Bromo" evidence="4">
    <location>
        <begin position="292"/>
        <end position="361"/>
    </location>
</feature>
<dbReference type="InterPro" id="IPR001487">
    <property type="entry name" value="Bromodomain"/>
</dbReference>
<evidence type="ECO:0000256" key="2">
    <source>
        <dbReference type="PROSITE-ProRule" id="PRU00035"/>
    </source>
</evidence>
<feature type="compositionally biased region" description="Basic and acidic residues" evidence="3">
    <location>
        <begin position="825"/>
        <end position="863"/>
    </location>
</feature>
<reference evidence="6" key="1">
    <citation type="submission" date="2020-05" db="EMBL/GenBank/DDBJ databases">
        <title>Phylogenomic resolution of chytrid fungi.</title>
        <authorList>
            <person name="Stajich J.E."/>
            <person name="Amses K."/>
            <person name="Simmons R."/>
            <person name="Seto K."/>
            <person name="Myers J."/>
            <person name="Bonds A."/>
            <person name="Quandt C.A."/>
            <person name="Barry K."/>
            <person name="Liu P."/>
            <person name="Grigoriev I."/>
            <person name="Longcore J.E."/>
            <person name="James T.Y."/>
        </authorList>
    </citation>
    <scope>NUCLEOTIDE SEQUENCE</scope>
    <source>
        <strain evidence="6">JEL0318</strain>
    </source>
</reference>
<dbReference type="PANTHER" id="PTHR22880">
    <property type="entry name" value="FALZ-RELATED BROMODOMAIN-CONTAINING PROTEINS"/>
    <property type="match status" value="1"/>
</dbReference>
<feature type="compositionally biased region" description="Basic and acidic residues" evidence="3">
    <location>
        <begin position="872"/>
        <end position="906"/>
    </location>
</feature>
<feature type="region of interest" description="Disordered" evidence="3">
    <location>
        <begin position="376"/>
        <end position="416"/>
    </location>
</feature>
<dbReference type="PANTHER" id="PTHR22880:SF225">
    <property type="entry name" value="BROMODOMAIN-CONTAINING PROTEIN BET-1-RELATED"/>
    <property type="match status" value="1"/>
</dbReference>
<dbReference type="GO" id="GO:0006355">
    <property type="term" value="P:regulation of DNA-templated transcription"/>
    <property type="evidence" value="ECO:0007669"/>
    <property type="project" value="TreeGrafter"/>
</dbReference>
<feature type="region of interest" description="Disordered" evidence="3">
    <location>
        <begin position="1"/>
        <end position="109"/>
    </location>
</feature>
<dbReference type="PROSITE" id="PS00633">
    <property type="entry name" value="BROMODOMAIN_1"/>
    <property type="match status" value="1"/>
</dbReference>
<accession>A0AAD5S687</accession>
<sequence>MLPANGAPTSPQKRQRDAEQEQEHEDGRPVKRHNGDSLNGLASLYPDAHSDDDAEGSVDGEGDEYGGAAPRQGPADMGLGHAGTSATPAHEDVKPLLPSANSSEGTGIPKHHHKFLQNVLKTIVKNKDATIFKEPVDPVALNIPTYFDIIKRPMDLSTMDRKLQNHQYSSVQQFVDDMNLMLDNCWTFNGKVGPIAQFAYNIQKLFQKQMEKMDKLAPPKEPAPSKKRAPSIEPRELDDPDAPRPKREIHAPARELPNQPGQALSARKNSFKKGDLALKQCSNLLRELTQKRHSSYNWPFLTPVGPEVFGYYEMIKRPMDLSTIRRKLDEGDYDTADQFKEDVVLMFRNCYTFNPVGTDVYEAGKKLEYAFNERWNALPPPPRTPLDTKGSKKSKTPRQKMDYTDDEDDDESDEGEELRLKMEALEKQIIVAKAELDLLATKMEQRRAKKQKRKSLSTASLLHSHNAANMAGKSPASGSKPKTKNPRPKSLGGEKLPKQPRKSAGAGGPSQKKSKPRARDSDDDLPSPIPALTAGQKHELAGLIEKLDESKHAEMIDLLQKAVQPTDGQTEIVLDLETLDKRTAYKLYNFVKRQVNAVPEKHTPARPNKERRQGSDSQGDPQAAAAAKVHRIRIHQPRNQITTKPTPTRPADDSMNIDITNPTPQPGPSGTSNTPITKVSVGTPKVQETIKSSTTKSSATPPNAARAPVTRPVGIAGAKGTPPPGAKGTPPGAGRPRPQPASATDVDPVQATMARMNANKLKHQKEVEAQAKKDREEAKRSAEENAARLVQIYKNDQEDIPLYQATKEEYEISRMEQLSQTSEPPHTHQDRLDLLVPKIDKASKSEERRKFGVEMSRRIRENTAEGWLKEVLGGEEKKSEEVKEEQNGEKDERRDLNGQNGKREGSSEEEGEI</sequence>
<keyword evidence="1 2" id="KW-0103">Bromodomain</keyword>
<dbReference type="Proteomes" id="UP001212841">
    <property type="component" value="Unassembled WGS sequence"/>
</dbReference>
<dbReference type="GO" id="GO:0005634">
    <property type="term" value="C:nucleus"/>
    <property type="evidence" value="ECO:0007669"/>
    <property type="project" value="TreeGrafter"/>
</dbReference>
<proteinExistence type="predicted"/>
<dbReference type="PROSITE" id="PS51525">
    <property type="entry name" value="NET"/>
    <property type="match status" value="1"/>
</dbReference>
<feature type="compositionally biased region" description="Basic and acidic residues" evidence="3">
    <location>
        <begin position="14"/>
        <end position="35"/>
    </location>
</feature>
<feature type="compositionally biased region" description="Basic and acidic residues" evidence="3">
    <location>
        <begin position="233"/>
        <end position="253"/>
    </location>
</feature>
<evidence type="ECO:0000313" key="7">
    <source>
        <dbReference type="Proteomes" id="UP001212841"/>
    </source>
</evidence>
<evidence type="ECO:0008006" key="8">
    <source>
        <dbReference type="Google" id="ProtNLM"/>
    </source>
</evidence>
<feature type="compositionally biased region" description="Acidic residues" evidence="3">
    <location>
        <begin position="404"/>
        <end position="416"/>
    </location>
</feature>
<dbReference type="Pfam" id="PF17035">
    <property type="entry name" value="BET"/>
    <property type="match status" value="1"/>
</dbReference>
<feature type="region of interest" description="Disordered" evidence="3">
    <location>
        <begin position="813"/>
        <end position="913"/>
    </location>
</feature>
<dbReference type="Gene3D" id="1.20.920.10">
    <property type="entry name" value="Bromodomain-like"/>
    <property type="match status" value="2"/>
</dbReference>
<dbReference type="AlphaFoldDB" id="A0AAD5S687"/>
<evidence type="ECO:0000259" key="5">
    <source>
        <dbReference type="PROSITE" id="PS51525"/>
    </source>
</evidence>
<dbReference type="Pfam" id="PF00439">
    <property type="entry name" value="Bromodomain"/>
    <property type="match status" value="2"/>
</dbReference>
<organism evidence="6 7">
    <name type="scientific">Rhizophlyctis rosea</name>
    <dbReference type="NCBI Taxonomy" id="64517"/>
    <lineage>
        <taxon>Eukaryota</taxon>
        <taxon>Fungi</taxon>
        <taxon>Fungi incertae sedis</taxon>
        <taxon>Chytridiomycota</taxon>
        <taxon>Chytridiomycota incertae sedis</taxon>
        <taxon>Chytridiomycetes</taxon>
        <taxon>Rhizophlyctidales</taxon>
        <taxon>Rhizophlyctidaceae</taxon>
        <taxon>Rhizophlyctis</taxon>
    </lineage>
</organism>